<gene>
    <name evidence="2" type="ORF">Selli1_30860</name>
</gene>
<comment type="caution">
    <text evidence="2">The sequence shown here is derived from an EMBL/GenBank/DDBJ whole genome shotgun (WGS) entry which is preliminary data.</text>
</comment>
<keyword evidence="1" id="KW-0812">Transmembrane</keyword>
<dbReference type="Pfam" id="PF07456">
    <property type="entry name" value="Hpre_diP_synt_I"/>
    <property type="match status" value="1"/>
</dbReference>
<dbReference type="Gene3D" id="1.10.1760.20">
    <property type="match status" value="1"/>
</dbReference>
<dbReference type="RefSeq" id="WP_242958881.1">
    <property type="nucleotide sequence ID" value="NZ_BSBO01000040.1"/>
</dbReference>
<keyword evidence="3" id="KW-1185">Reference proteome</keyword>
<proteinExistence type="predicted"/>
<dbReference type="PIRSF" id="PIRSF027391">
    <property type="entry name" value="Hpre_diP_synt_I"/>
    <property type="match status" value="1"/>
</dbReference>
<dbReference type="AlphaFoldDB" id="A0A9W6CB05"/>
<organism evidence="2 3">
    <name type="scientific">Sellimonas catena</name>
    <dbReference type="NCBI Taxonomy" id="2994035"/>
    <lineage>
        <taxon>Bacteria</taxon>
        <taxon>Bacillati</taxon>
        <taxon>Bacillota</taxon>
        <taxon>Clostridia</taxon>
        <taxon>Lachnospirales</taxon>
        <taxon>Lachnospiraceae</taxon>
        <taxon>Sellimonas</taxon>
    </lineage>
</organism>
<dbReference type="InterPro" id="IPR014535">
    <property type="entry name" value="Hpre_diP_synt_I"/>
</dbReference>
<feature type="transmembrane region" description="Helical" evidence="1">
    <location>
        <begin position="103"/>
        <end position="126"/>
    </location>
</feature>
<protein>
    <submittedName>
        <fullName evidence="2">Heptaprenyl diphosphate synthase subunit I</fullName>
    </submittedName>
</protein>
<keyword evidence="1" id="KW-0472">Membrane</keyword>
<feature type="transmembrane region" description="Helical" evidence="1">
    <location>
        <begin position="7"/>
        <end position="24"/>
    </location>
</feature>
<sequence length="166" mass="17567">MERRGAGLASFGVFVALALIFSYIETLIPFQIGIPGVKLGLANIVIVIALYRMPVKEAYLLSVVRVVLSGFLFGNLMSILYSLAGGLLSLTVMWGLKHVKSVSVLGVSIAGGVFHNIGQLLAAALVVETYGVFSYVPVLLVSGLVTGLVIGLASGEMLKRIRGIQF</sequence>
<name>A0A9W6CB05_9FIRM</name>
<accession>A0A9W6CB05</accession>
<reference evidence="2 3" key="1">
    <citation type="journal article" date="2023" name="Int. J. Syst. Evol. Microbiol.">
        <title>Sellimonas catena sp. nov., isolated from human faeces.</title>
        <authorList>
            <person name="Hisatomi A."/>
            <person name="Ohkuma M."/>
            <person name="Sakamoto M."/>
        </authorList>
    </citation>
    <scope>NUCLEOTIDE SEQUENCE [LARGE SCALE GENOMIC DNA]</scope>
    <source>
        <strain evidence="2 3">12EGH17</strain>
    </source>
</reference>
<dbReference type="EMBL" id="BSBO01000040">
    <property type="protein sequence ID" value="GLG05912.1"/>
    <property type="molecule type" value="Genomic_DNA"/>
</dbReference>
<evidence type="ECO:0000313" key="2">
    <source>
        <dbReference type="EMBL" id="GLG05912.1"/>
    </source>
</evidence>
<feature type="transmembrane region" description="Helical" evidence="1">
    <location>
        <begin position="132"/>
        <end position="153"/>
    </location>
</feature>
<keyword evidence="1" id="KW-1133">Transmembrane helix</keyword>
<evidence type="ECO:0000313" key="3">
    <source>
        <dbReference type="Proteomes" id="UP001145145"/>
    </source>
</evidence>
<evidence type="ECO:0000256" key="1">
    <source>
        <dbReference type="SAM" id="Phobius"/>
    </source>
</evidence>
<dbReference type="Proteomes" id="UP001145145">
    <property type="component" value="Unassembled WGS sequence"/>
</dbReference>
<feature type="transmembrane region" description="Helical" evidence="1">
    <location>
        <begin position="30"/>
        <end position="51"/>
    </location>
</feature>
<dbReference type="InterPro" id="IPR010898">
    <property type="entry name" value="Hpre_diP_synth_I"/>
</dbReference>